<keyword evidence="4" id="KW-0472">Membrane</keyword>
<name>A0A563VJQ4_9CYAN</name>
<dbReference type="RefSeq" id="WP_144869206.1">
    <property type="nucleotide sequence ID" value="NZ_LR213866.1"/>
</dbReference>
<keyword evidence="4" id="KW-0812">Transmembrane</keyword>
<keyword evidence="4" id="KW-1133">Transmembrane helix</keyword>
<keyword evidence="6" id="KW-1185">Reference proteome</keyword>
<feature type="coiled-coil region" evidence="3">
    <location>
        <begin position="262"/>
        <end position="299"/>
    </location>
</feature>
<dbReference type="InterPro" id="IPR003661">
    <property type="entry name" value="HisK_dim/P_dom"/>
</dbReference>
<sequence>MLNFYSKLRQHIVGLQKTVSTDAPHLLTDNIPSQKSEFKLINYFAISSLACFLITIGFLDYFYQKRAIALLLYMGEKQNIALSQSLKNSLWSILAPYLEKSEGLSSEELKLLPQKDVLNNAIAEQVRSLDIVKVKVYNLQGKTIFSTDYNQIGQDKSKSSNFINAANEQVNTTIEHRDTFLAIGHSIDHRDLLSSYIPIYEKDSDSQVIGVFELYSDITLLAEAIKNTRLRMVFLVTLILALLYLVLLFIIYQAQNLIKSRNLALQKSQEKYKKQAEELQKALEELKQTQSQLIHQEKMAALGQLVAGIAHEINTPLGAIQASASNTNQAIVESLEQLPQLNQYLDDSEQKIFFELISNAINVQCCIIPSEKRALKRKLIQELKTYQIKNPRKIADSLIDIGISEEISSFLPLLQHHQVDWILKIMYNLTSLISNNRTIKTSVERASKIVFALKNYARQ</sequence>
<reference evidence="5 6" key="1">
    <citation type="submission" date="2019-01" db="EMBL/GenBank/DDBJ databases">
        <authorList>
            <person name="Brito A."/>
        </authorList>
    </citation>
    <scope>NUCLEOTIDE SEQUENCE [LARGE SCALE GENOMIC DNA]</scope>
    <source>
        <strain evidence="5">1</strain>
    </source>
</reference>
<dbReference type="SUPFAM" id="SSF47384">
    <property type="entry name" value="Homodimeric domain of signal transducing histidine kinase"/>
    <property type="match status" value="1"/>
</dbReference>
<gene>
    <name evidence="5" type="ORF">H1P_1100016</name>
</gene>
<dbReference type="GO" id="GO:0000155">
    <property type="term" value="F:phosphorelay sensor kinase activity"/>
    <property type="evidence" value="ECO:0007669"/>
    <property type="project" value="InterPro"/>
</dbReference>
<dbReference type="Proteomes" id="UP000320055">
    <property type="component" value="Unassembled WGS sequence"/>
</dbReference>
<evidence type="ECO:0000256" key="1">
    <source>
        <dbReference type="ARBA" id="ARBA00000085"/>
    </source>
</evidence>
<dbReference type="AlphaFoldDB" id="A0A563VJQ4"/>
<keyword evidence="5" id="KW-0808">Transferase</keyword>
<comment type="catalytic activity">
    <reaction evidence="1">
        <text>ATP + protein L-histidine = ADP + protein N-phospho-L-histidine.</text>
        <dbReference type="EC" id="2.7.13.3"/>
    </reaction>
</comment>
<dbReference type="OrthoDB" id="9773246at2"/>
<evidence type="ECO:0000256" key="3">
    <source>
        <dbReference type="SAM" id="Coils"/>
    </source>
</evidence>
<dbReference type="EC" id="2.7.13.3" evidence="2"/>
<dbReference type="InterPro" id="IPR036097">
    <property type="entry name" value="HisK_dim/P_sf"/>
</dbReference>
<evidence type="ECO:0000313" key="5">
    <source>
        <dbReference type="EMBL" id="VEP11632.1"/>
    </source>
</evidence>
<keyword evidence="5" id="KW-0418">Kinase</keyword>
<proteinExistence type="predicted"/>
<accession>A0A563VJQ4</accession>
<dbReference type="CDD" id="cd00082">
    <property type="entry name" value="HisKA"/>
    <property type="match status" value="1"/>
</dbReference>
<evidence type="ECO:0000313" key="6">
    <source>
        <dbReference type="Proteomes" id="UP000320055"/>
    </source>
</evidence>
<protein>
    <recommendedName>
        <fullName evidence="2">histidine kinase</fullName>
        <ecNumber evidence="2">2.7.13.3</ecNumber>
    </recommendedName>
</protein>
<organism evidence="5 6">
    <name type="scientific">Hyella patelloides LEGE 07179</name>
    <dbReference type="NCBI Taxonomy" id="945734"/>
    <lineage>
        <taxon>Bacteria</taxon>
        <taxon>Bacillati</taxon>
        <taxon>Cyanobacteriota</taxon>
        <taxon>Cyanophyceae</taxon>
        <taxon>Pleurocapsales</taxon>
        <taxon>Hyellaceae</taxon>
        <taxon>Hyella</taxon>
    </lineage>
</organism>
<feature type="transmembrane region" description="Helical" evidence="4">
    <location>
        <begin position="232"/>
        <end position="252"/>
    </location>
</feature>
<evidence type="ECO:0000256" key="2">
    <source>
        <dbReference type="ARBA" id="ARBA00012438"/>
    </source>
</evidence>
<dbReference type="Gene3D" id="1.10.287.130">
    <property type="match status" value="1"/>
</dbReference>
<feature type="transmembrane region" description="Helical" evidence="4">
    <location>
        <begin position="40"/>
        <end position="63"/>
    </location>
</feature>
<dbReference type="EMBL" id="CAACVJ010000014">
    <property type="protein sequence ID" value="VEP11632.1"/>
    <property type="molecule type" value="Genomic_DNA"/>
</dbReference>
<keyword evidence="3" id="KW-0175">Coiled coil</keyword>
<evidence type="ECO:0000256" key="4">
    <source>
        <dbReference type="SAM" id="Phobius"/>
    </source>
</evidence>